<dbReference type="GO" id="GO:0043546">
    <property type="term" value="F:molybdopterin cofactor binding"/>
    <property type="evidence" value="ECO:0007669"/>
    <property type="project" value="InterPro"/>
</dbReference>
<protein>
    <submittedName>
        <fullName evidence="6">Molybdopterin oxidoreductase</fullName>
    </submittedName>
</protein>
<dbReference type="OrthoDB" id="9816402at2"/>
<dbReference type="PANTHER" id="PTHR43742:SF6">
    <property type="entry name" value="OXIDOREDUCTASE YYAE-RELATED"/>
    <property type="match status" value="1"/>
</dbReference>
<dbReference type="Gene3D" id="3.40.228.10">
    <property type="entry name" value="Dimethylsulfoxide Reductase, domain 2"/>
    <property type="match status" value="1"/>
</dbReference>
<feature type="domain" description="4Fe-4S Mo/W bis-MGD-type" evidence="5">
    <location>
        <begin position="6"/>
        <end position="62"/>
    </location>
</feature>
<keyword evidence="2" id="KW-0479">Metal-binding</keyword>
<evidence type="ECO:0000256" key="4">
    <source>
        <dbReference type="ARBA" id="ARBA00023014"/>
    </source>
</evidence>
<evidence type="ECO:0000259" key="5">
    <source>
        <dbReference type="PROSITE" id="PS51669"/>
    </source>
</evidence>
<dbReference type="GO" id="GO:0051536">
    <property type="term" value="F:iron-sulfur cluster binding"/>
    <property type="evidence" value="ECO:0007669"/>
    <property type="project" value="UniProtKB-KW"/>
</dbReference>
<dbReference type="SUPFAM" id="SSF53706">
    <property type="entry name" value="Formate dehydrogenase/DMSO reductase, domains 1-3"/>
    <property type="match status" value="1"/>
</dbReference>
<evidence type="ECO:0000256" key="1">
    <source>
        <dbReference type="ARBA" id="ARBA00010312"/>
    </source>
</evidence>
<keyword evidence="4" id="KW-0411">Iron-sulfur</keyword>
<evidence type="ECO:0000256" key="3">
    <source>
        <dbReference type="ARBA" id="ARBA00023004"/>
    </source>
</evidence>
<reference evidence="6 7" key="1">
    <citation type="submission" date="2019-04" db="EMBL/GenBank/DDBJ databases">
        <title>Taxonomy of novel Haliea sp. from mangrove soil of West Coast of India.</title>
        <authorList>
            <person name="Verma A."/>
            <person name="Kumar P."/>
            <person name="Krishnamurthi S."/>
        </authorList>
    </citation>
    <scope>NUCLEOTIDE SEQUENCE [LARGE SCALE GENOMIC DNA]</scope>
    <source>
        <strain evidence="6 7">SAOS-164</strain>
    </source>
</reference>
<dbReference type="InterPro" id="IPR006657">
    <property type="entry name" value="MoPterin_dinucl-bd_dom"/>
</dbReference>
<dbReference type="Gene3D" id="2.40.40.20">
    <property type="match status" value="1"/>
</dbReference>
<dbReference type="GO" id="GO:0016491">
    <property type="term" value="F:oxidoreductase activity"/>
    <property type="evidence" value="ECO:0007669"/>
    <property type="project" value="InterPro"/>
</dbReference>
<dbReference type="AlphaFoldDB" id="A0A4Z0M9Q9"/>
<evidence type="ECO:0000313" key="6">
    <source>
        <dbReference type="EMBL" id="TGD76127.1"/>
    </source>
</evidence>
<accession>A0A4Z0M9Q9</accession>
<dbReference type="InterPro" id="IPR006656">
    <property type="entry name" value="Mopterin_OxRdtase"/>
</dbReference>
<organism evidence="6 7">
    <name type="scientific">Mangrovimicrobium sediminis</name>
    <dbReference type="NCBI Taxonomy" id="2562682"/>
    <lineage>
        <taxon>Bacteria</taxon>
        <taxon>Pseudomonadati</taxon>
        <taxon>Pseudomonadota</taxon>
        <taxon>Gammaproteobacteria</taxon>
        <taxon>Cellvibrionales</taxon>
        <taxon>Halieaceae</taxon>
        <taxon>Mangrovimicrobium</taxon>
    </lineage>
</organism>
<keyword evidence="7" id="KW-1185">Reference proteome</keyword>
<dbReference type="PANTHER" id="PTHR43742">
    <property type="entry name" value="TRIMETHYLAMINE-N-OXIDE REDUCTASE"/>
    <property type="match status" value="1"/>
</dbReference>
<dbReference type="SMART" id="SM00926">
    <property type="entry name" value="Molybdop_Fe4S4"/>
    <property type="match status" value="1"/>
</dbReference>
<dbReference type="EMBL" id="SRLE01000001">
    <property type="protein sequence ID" value="TGD76127.1"/>
    <property type="molecule type" value="Genomic_DNA"/>
</dbReference>
<proteinExistence type="inferred from homology"/>
<dbReference type="Gene3D" id="3.40.50.740">
    <property type="match status" value="1"/>
</dbReference>
<evidence type="ECO:0000256" key="2">
    <source>
        <dbReference type="ARBA" id="ARBA00022723"/>
    </source>
</evidence>
<comment type="caution">
    <text evidence="6">The sequence shown here is derived from an EMBL/GenBank/DDBJ whole genome shotgun (WGS) entry which is preliminary data.</text>
</comment>
<dbReference type="GO" id="GO:0046872">
    <property type="term" value="F:metal ion binding"/>
    <property type="evidence" value="ECO:0007669"/>
    <property type="project" value="UniProtKB-KW"/>
</dbReference>
<evidence type="ECO:0000313" key="7">
    <source>
        <dbReference type="Proteomes" id="UP000298050"/>
    </source>
</evidence>
<dbReference type="Gene3D" id="2.20.25.90">
    <property type="entry name" value="ADC-like domains"/>
    <property type="match status" value="1"/>
</dbReference>
<comment type="similarity">
    <text evidence="1">Belongs to the prokaryotic molybdopterin-containing oxidoreductase family.</text>
</comment>
<dbReference type="SUPFAM" id="SSF50692">
    <property type="entry name" value="ADC-like"/>
    <property type="match status" value="1"/>
</dbReference>
<dbReference type="InterPro" id="IPR009010">
    <property type="entry name" value="Asp_de-COase-like_dom_sf"/>
</dbReference>
<dbReference type="Pfam" id="PF01568">
    <property type="entry name" value="Molydop_binding"/>
    <property type="match status" value="1"/>
</dbReference>
<dbReference type="InterPro" id="IPR050612">
    <property type="entry name" value="Prok_Mopterin_Oxidored"/>
</dbReference>
<dbReference type="Pfam" id="PF00384">
    <property type="entry name" value="Molybdopterin"/>
    <property type="match status" value="1"/>
</dbReference>
<gene>
    <name evidence="6" type="ORF">E4634_00845</name>
</gene>
<dbReference type="Pfam" id="PF04879">
    <property type="entry name" value="Molybdop_Fe4S4"/>
    <property type="match status" value="1"/>
</dbReference>
<keyword evidence="3" id="KW-0408">Iron</keyword>
<dbReference type="RefSeq" id="WP_135440704.1">
    <property type="nucleotide sequence ID" value="NZ_SRLE01000001.1"/>
</dbReference>
<dbReference type="PROSITE" id="PS51669">
    <property type="entry name" value="4FE4S_MOW_BIS_MGD"/>
    <property type="match status" value="1"/>
</dbReference>
<dbReference type="Proteomes" id="UP000298050">
    <property type="component" value="Unassembled WGS sequence"/>
</dbReference>
<name>A0A4Z0M9Q9_9GAMM</name>
<sequence>MSDRPVELKRTYCKVCMVHCGLLAEVAGDQVLKVRGDPEHPLSAGYTCPKGRAVGQLHHSPEAIDRPLMRRNGRLEPVSWDEALDDIAARLRTLIDTHGGHSVAINFGSGLGLDSSGYAMEEALHQALGYGPKFTPLTIDGVAKVLMAGAMGGFPGLNPKTDYDAVEMLIYVGTNPMVSHAHNTGMYNPAVWIREAARRGEVWTIDPVFTETAKFSTRHIAAYPGKDYAILAWLVREIIDDGPLVPRQPVQGLDTLRAALEGYDLDTAAAVAGVDARDMRDLLAAIRRKGGNVVVETGTGITMSTGCNLTQWFAWLLMVLTGAMNNRGGTWFHPSFLHPYENFELPEMDPWTPGAKTRPDALGILGDWPCAVLPDEIDAGNIRGLFNFGGRLLRSFPDTNALERTLGDLELHVMTEILHNETTAFATHVLPTKDGIERAELSRWDTLGWNLSMQYSAPLVAPLGERRSAWWVISQIMRRAGLPVPAHVPDCEPTQEADEAMLAHLMTGARCSFEELQAKGYVERPLEFPAPWVDRHIERIGGWRLAPQRLVEQWNEMRALDAEQGDAPKPLCFSSRRQRRKFNAQLDFLGEEANALLHPLDAEAHGIRDGQMVRVSNDSGVVEFVARIDPGVRRGVVSISHGYLHSNVNRLTSTAAIDRLSGMAHYSGVPIAIEAVPG</sequence>
<dbReference type="InterPro" id="IPR006963">
    <property type="entry name" value="Mopterin_OxRdtase_4Fe-4S_dom"/>
</dbReference>